<evidence type="ECO:0000256" key="1">
    <source>
        <dbReference type="SAM" id="MobiDB-lite"/>
    </source>
</evidence>
<reference evidence="2" key="1">
    <citation type="submission" date="2020-05" db="EMBL/GenBank/DDBJ databases">
        <authorList>
            <person name="Chiriac C."/>
            <person name="Salcher M."/>
            <person name="Ghai R."/>
            <person name="Kavagutti S V."/>
        </authorList>
    </citation>
    <scope>NUCLEOTIDE SEQUENCE</scope>
</reference>
<proteinExistence type="predicted"/>
<name>A0A6J7WT18_9CAUD</name>
<organism evidence="2">
    <name type="scientific">uncultured Caudovirales phage</name>
    <dbReference type="NCBI Taxonomy" id="2100421"/>
    <lineage>
        <taxon>Viruses</taxon>
        <taxon>Duplodnaviria</taxon>
        <taxon>Heunggongvirae</taxon>
        <taxon>Uroviricota</taxon>
        <taxon>Caudoviricetes</taxon>
        <taxon>Peduoviridae</taxon>
        <taxon>Maltschvirus</taxon>
        <taxon>Maltschvirus maltsch</taxon>
    </lineage>
</organism>
<feature type="compositionally biased region" description="Basic residues" evidence="1">
    <location>
        <begin position="86"/>
        <end position="108"/>
    </location>
</feature>
<dbReference type="EMBL" id="LR798286">
    <property type="protein sequence ID" value="CAB5220890.1"/>
    <property type="molecule type" value="Genomic_DNA"/>
</dbReference>
<feature type="region of interest" description="Disordered" evidence="1">
    <location>
        <begin position="77"/>
        <end position="108"/>
    </location>
</feature>
<feature type="region of interest" description="Disordered" evidence="1">
    <location>
        <begin position="41"/>
        <end position="65"/>
    </location>
</feature>
<gene>
    <name evidence="2" type="ORF">UFOVP241_46</name>
</gene>
<protein>
    <submittedName>
        <fullName evidence="2">Uncharacterized protein</fullName>
    </submittedName>
</protein>
<accession>A0A6J7WT18</accession>
<sequence>MKTTNTSRAAMLALAALGALAMSPASNGTMRLTTDATATVTNANPQPAHRGGQLPGDTRTNQLDRRSWLRLRVSGRRAGPGWTNAHAKRVARKARNVKRHRAAGRGSK</sequence>
<evidence type="ECO:0000313" key="2">
    <source>
        <dbReference type="EMBL" id="CAB5220890.1"/>
    </source>
</evidence>